<keyword evidence="1" id="KW-0472">Membrane</keyword>
<proteinExistence type="predicted"/>
<evidence type="ECO:0008006" key="4">
    <source>
        <dbReference type="Google" id="ProtNLM"/>
    </source>
</evidence>
<keyword evidence="3" id="KW-1185">Reference proteome</keyword>
<name>A0A5C7B8G0_9FLAO</name>
<evidence type="ECO:0000313" key="3">
    <source>
        <dbReference type="Proteomes" id="UP000321938"/>
    </source>
</evidence>
<feature type="transmembrane region" description="Helical" evidence="1">
    <location>
        <begin position="217"/>
        <end position="234"/>
    </location>
</feature>
<dbReference type="Proteomes" id="UP000321938">
    <property type="component" value="Unassembled WGS sequence"/>
</dbReference>
<evidence type="ECO:0000313" key="2">
    <source>
        <dbReference type="EMBL" id="TXE16583.1"/>
    </source>
</evidence>
<organism evidence="2 3">
    <name type="scientific">Psychroserpens burtonensis</name>
    <dbReference type="NCBI Taxonomy" id="49278"/>
    <lineage>
        <taxon>Bacteria</taxon>
        <taxon>Pseudomonadati</taxon>
        <taxon>Bacteroidota</taxon>
        <taxon>Flavobacteriia</taxon>
        <taxon>Flavobacteriales</taxon>
        <taxon>Flavobacteriaceae</taxon>
        <taxon>Psychroserpens</taxon>
    </lineage>
</organism>
<comment type="caution">
    <text evidence="2">The sequence shown here is derived from an EMBL/GenBank/DDBJ whole genome shotgun (WGS) entry which is preliminary data.</text>
</comment>
<feature type="transmembrane region" description="Helical" evidence="1">
    <location>
        <begin position="77"/>
        <end position="101"/>
    </location>
</feature>
<gene>
    <name evidence="2" type="ORF">ES692_12465</name>
</gene>
<dbReference type="STRING" id="1123037.GCA_000425305_02945"/>
<keyword evidence="1" id="KW-1133">Transmembrane helix</keyword>
<protein>
    <recommendedName>
        <fullName evidence="4">DUF975 family protein</fullName>
    </recommendedName>
</protein>
<feature type="transmembrane region" description="Helical" evidence="1">
    <location>
        <begin position="148"/>
        <end position="172"/>
    </location>
</feature>
<feature type="transmembrane region" description="Helical" evidence="1">
    <location>
        <begin position="37"/>
        <end position="57"/>
    </location>
</feature>
<dbReference type="AlphaFoldDB" id="A0A5C7B8G0"/>
<dbReference type="RefSeq" id="WP_028872664.1">
    <property type="nucleotide sequence ID" value="NZ_VOSB01000017.1"/>
</dbReference>
<sequence length="260" mass="29595">MLFSEIQNKINQARQLDFGMLLNDSIELFKKVWLQGLMIWLIMMAFVIPLVIFIYVPMVVFSLVDAESPSFFEGMEVMAVVFFVLAYVLFAFIMLVVTFGLKAGLFRIMRQKDADMIGKDDYLFFLRKPYLLKTITLSLAYFGINLLAVLLCVFPIIYVMVPLNLLVVMYAFNPEISGSNLIKASFDLGNKKWFITFGITFIAGILAQMVGMLMCGIGILVTASFAFIPLYFIYKEVIGFDEDIDELKHIGNNENFDATL</sequence>
<keyword evidence="1" id="KW-0812">Transmembrane</keyword>
<reference evidence="2 3" key="1">
    <citation type="submission" date="2019-08" db="EMBL/GenBank/DDBJ databases">
        <title>Genome of Psychroserpens burtonensis ACAM 167.</title>
        <authorList>
            <person name="Bowman J.P."/>
        </authorList>
    </citation>
    <scope>NUCLEOTIDE SEQUENCE [LARGE SCALE GENOMIC DNA]</scope>
    <source>
        <strain evidence="2 3">ACAM 167</strain>
    </source>
</reference>
<accession>A0A5C7B8G0</accession>
<dbReference type="OrthoDB" id="1365379at2"/>
<feature type="transmembrane region" description="Helical" evidence="1">
    <location>
        <begin position="193"/>
        <end position="211"/>
    </location>
</feature>
<dbReference type="EMBL" id="VOSB01000017">
    <property type="protein sequence ID" value="TXE16583.1"/>
    <property type="molecule type" value="Genomic_DNA"/>
</dbReference>
<evidence type="ECO:0000256" key="1">
    <source>
        <dbReference type="SAM" id="Phobius"/>
    </source>
</evidence>